<dbReference type="EMBL" id="NBNE01005451">
    <property type="protein sequence ID" value="OWZ03552.1"/>
    <property type="molecule type" value="Genomic_DNA"/>
</dbReference>
<feature type="region of interest" description="Disordered" evidence="12">
    <location>
        <begin position="103"/>
        <end position="151"/>
    </location>
</feature>
<organism evidence="14 15">
    <name type="scientific">Phytophthora megakarya</name>
    <dbReference type="NCBI Taxonomy" id="4795"/>
    <lineage>
        <taxon>Eukaryota</taxon>
        <taxon>Sar</taxon>
        <taxon>Stramenopiles</taxon>
        <taxon>Oomycota</taxon>
        <taxon>Peronosporomycetes</taxon>
        <taxon>Peronosporales</taxon>
        <taxon>Peronosporaceae</taxon>
        <taxon>Phytophthora</taxon>
    </lineage>
</organism>
<dbReference type="InterPro" id="IPR036397">
    <property type="entry name" value="RNaseH_sf"/>
</dbReference>
<feature type="domain" description="Integrase catalytic" evidence="13">
    <location>
        <begin position="452"/>
        <end position="616"/>
    </location>
</feature>
<dbReference type="InterPro" id="IPR012337">
    <property type="entry name" value="RNaseH-like_sf"/>
</dbReference>
<dbReference type="PANTHER" id="PTHR42648">
    <property type="entry name" value="TRANSPOSASE, PUTATIVE-RELATED"/>
    <property type="match status" value="1"/>
</dbReference>
<feature type="region of interest" description="Disordered" evidence="12">
    <location>
        <begin position="175"/>
        <end position="202"/>
    </location>
</feature>
<dbReference type="InterPro" id="IPR057670">
    <property type="entry name" value="SH3_retrovirus"/>
</dbReference>
<accession>A0A225VE15</accession>
<keyword evidence="10" id="KW-0511">Multifunctional enzyme</keyword>
<feature type="compositionally biased region" description="Polar residues" evidence="12">
    <location>
        <begin position="791"/>
        <end position="803"/>
    </location>
</feature>
<keyword evidence="2" id="KW-0479">Metal-binding</keyword>
<dbReference type="Pfam" id="PF25597">
    <property type="entry name" value="SH3_retrovirus"/>
    <property type="match status" value="1"/>
</dbReference>
<dbReference type="GO" id="GO:0003964">
    <property type="term" value="F:RNA-directed DNA polymerase activity"/>
    <property type="evidence" value="ECO:0007669"/>
    <property type="project" value="UniProtKB-KW"/>
</dbReference>
<evidence type="ECO:0000256" key="10">
    <source>
        <dbReference type="ARBA" id="ARBA00023268"/>
    </source>
</evidence>
<dbReference type="InterPro" id="IPR043502">
    <property type="entry name" value="DNA/RNA_pol_sf"/>
</dbReference>
<feature type="compositionally biased region" description="Low complexity" evidence="12">
    <location>
        <begin position="808"/>
        <end position="829"/>
    </location>
</feature>
<dbReference type="Pfam" id="PF13976">
    <property type="entry name" value="gag_pre-integrs"/>
    <property type="match status" value="1"/>
</dbReference>
<dbReference type="OrthoDB" id="117560at2759"/>
<keyword evidence="8" id="KW-0239">DNA-directed DNA polymerase</keyword>
<evidence type="ECO:0000256" key="7">
    <source>
        <dbReference type="ARBA" id="ARBA00022918"/>
    </source>
</evidence>
<sequence>MWTAFEQDKTKRDFANSIRIRRKLYGAKYVKGINMDKFLEELEDYRRQLENMNVIIHDAEMANIVLTAVEGTHRNFVQTFNRVENPPELNRVLNSLRSEAEIDKAEEEQKSTPNDDSKLIGAVRGKRSWKGKKQRRFGGSKKAQGGKQWKETRECHHCHKVGHLKANCKALITKTKSSEHDSDEDDNEATGTSRKTNLKQKKSKKIGFVGRWSKNPHIIGMMQSAYAENLQVLACTSDMATQEWMLDTGTDVHVCTTASSFLNGISEDNEYFDDWRGDRKNSDGIGLVRIRTENGLDSSGAIILLDLEDTRYSPNGPCNLISQERLELNGWIPTTPFTTSPHDRVTYFTSQRHEGIQIVFKKRRGHYWLTAEPVSSSTQISGVASKAKMDKLMMWHMRFAHQNVAAMKVMVQNEMVEGMESLTLRDFRGQFRCIACQRAKQKRMTYKRQEGKRQKECYARLMSDVCSIGILTPGGNLYFQLIQDEASRFKWCYLLKEKSDADENIMNLILQVEKDHVIHLFSSDRGGEFLNKNLTKFLADHGIKVLLTNSYTPEENCLVEKLNCTLMNKVRAIQEAAGLPECLWGEVIRYVVNVDNMSATKALNGMTPYEKLHGIKPQVSDLHVCGSVVFHHIPKKKRSSKLDMRADPGLFLGYSTTSLGYRVLDLCTGDLVERRDVVFYEDMTADPQYVQDLIDYKYFGKEINLPAHIDFVSLPVSRVHLPLQGQIVELEESKETEIEDPETMEDDEDEFYDTDEDMAEQFSDNDSGSSDDHSSRNEGSNNESDSGSCVVKQNDTSEVNGITSMPRIGGSTSTTGNGGSTSNPSISTSERQFRRSRRVRRPPIRFNPKSFLLSKSLIQCMMIATVCDLVNPTSVKEALASEHAAEWKRAMNAEYESLLENNTWELVQRPKSTKSKTVNILTSLWVLVVKRNEKGDIDRHKARLAIKGYKQKYGLDYLETYSPVVRIESVRLILLLALLLGLECRHVDFVTAFLNGVLTGVEIFMEQPEGYDDGSGRVCRLLRGLYGLKQASRVWNNTLHNHLITIGFKKCTFDAGVYWKVGVHNKIFLTVYVDDIVIAANAKDIAGVVAALGTKFKLKDLGRVKHLLGMEINYKPGEILCISQTAYIDRMLQRFGLATAKSVRSPQMQNEPTLPVEKKTKFINDADLPFREMVGSLQYLVHCTRPDLANVVRTLGRYGSAYTKQNFRQAQRVMKYLLGTKYLGLVYRFADIRNSGLYLDAFADADHAGCPETSKSVSGWVLRLNTNVWHWQSKKQGSIADDTCAAELIAAHKCTKELKWVQKMLGDLNTNLVKKATLFCDNQSTIKEIENNGNSQNQKHSKSKAFGQEDSLYCRMD</sequence>
<name>A0A225VE15_9STRA</name>
<dbReference type="GO" id="GO:0016787">
    <property type="term" value="F:hydrolase activity"/>
    <property type="evidence" value="ECO:0007669"/>
    <property type="project" value="UniProtKB-KW"/>
</dbReference>
<keyword evidence="6" id="KW-0229">DNA integration</keyword>
<keyword evidence="8" id="KW-0548">Nucleotidyltransferase</keyword>
<evidence type="ECO:0000313" key="15">
    <source>
        <dbReference type="Proteomes" id="UP000198211"/>
    </source>
</evidence>
<evidence type="ECO:0000256" key="9">
    <source>
        <dbReference type="ARBA" id="ARBA00023172"/>
    </source>
</evidence>
<evidence type="ECO:0000259" key="13">
    <source>
        <dbReference type="PROSITE" id="PS50994"/>
    </source>
</evidence>
<keyword evidence="4" id="KW-0378">Hydrolase</keyword>
<dbReference type="InterPro" id="IPR025724">
    <property type="entry name" value="GAG-pre-integrase_dom"/>
</dbReference>
<evidence type="ECO:0000256" key="6">
    <source>
        <dbReference type="ARBA" id="ARBA00022908"/>
    </source>
</evidence>
<proteinExistence type="predicted"/>
<keyword evidence="9" id="KW-0233">DNA recombination</keyword>
<dbReference type="PANTHER" id="PTHR42648:SF11">
    <property type="entry name" value="TRANSPOSON TY4-P GAG-POL POLYPROTEIN"/>
    <property type="match status" value="1"/>
</dbReference>
<evidence type="ECO:0000256" key="1">
    <source>
        <dbReference type="ARBA" id="ARBA00022722"/>
    </source>
</evidence>
<keyword evidence="3" id="KW-0255">Endonuclease</keyword>
<dbReference type="InterPro" id="IPR039537">
    <property type="entry name" value="Retrotran_Ty1/copia-like"/>
</dbReference>
<keyword evidence="7" id="KW-0695">RNA-directed DNA polymerase</keyword>
<protein>
    <submittedName>
        <fullName evidence="14">Polyprotein</fullName>
    </submittedName>
</protein>
<evidence type="ECO:0000256" key="11">
    <source>
        <dbReference type="SAM" id="Coils"/>
    </source>
</evidence>
<dbReference type="GO" id="GO:0004519">
    <property type="term" value="F:endonuclease activity"/>
    <property type="evidence" value="ECO:0007669"/>
    <property type="project" value="UniProtKB-KW"/>
</dbReference>
<dbReference type="Pfam" id="PF07727">
    <property type="entry name" value="RVT_2"/>
    <property type="match status" value="1"/>
</dbReference>
<feature type="compositionally biased region" description="Basic residues" evidence="12">
    <location>
        <begin position="124"/>
        <end position="139"/>
    </location>
</feature>
<dbReference type="InterPro" id="IPR013103">
    <property type="entry name" value="RVT_2"/>
</dbReference>
<keyword evidence="15" id="KW-1185">Reference proteome</keyword>
<comment type="caution">
    <text evidence="14">The sequence shown here is derived from an EMBL/GenBank/DDBJ whole genome shotgun (WGS) entry which is preliminary data.</text>
</comment>
<evidence type="ECO:0000256" key="12">
    <source>
        <dbReference type="SAM" id="MobiDB-lite"/>
    </source>
</evidence>
<dbReference type="GO" id="GO:0003887">
    <property type="term" value="F:DNA-directed DNA polymerase activity"/>
    <property type="evidence" value="ECO:0007669"/>
    <property type="project" value="UniProtKB-KW"/>
</dbReference>
<keyword evidence="11" id="KW-0175">Coiled coil</keyword>
<dbReference type="SUPFAM" id="SSF56672">
    <property type="entry name" value="DNA/RNA polymerases"/>
    <property type="match status" value="1"/>
</dbReference>
<feature type="compositionally biased region" description="Basic and acidic residues" evidence="12">
    <location>
        <begin position="103"/>
        <end position="118"/>
    </location>
</feature>
<dbReference type="CDD" id="cd09272">
    <property type="entry name" value="RNase_HI_RT_Ty1"/>
    <property type="match status" value="1"/>
</dbReference>
<reference evidence="15" key="1">
    <citation type="submission" date="2017-03" db="EMBL/GenBank/DDBJ databases">
        <title>Phytopthora megakarya and P. palmivora, two closely related causual agents of cacao black pod achieved similar genome size and gene model numbers by different mechanisms.</title>
        <authorList>
            <person name="Ali S."/>
            <person name="Shao J."/>
            <person name="Larry D.J."/>
            <person name="Kronmiller B."/>
            <person name="Shen D."/>
            <person name="Strem M.D."/>
            <person name="Melnick R.L."/>
            <person name="Guiltinan M.J."/>
            <person name="Tyler B.M."/>
            <person name="Meinhardt L.W."/>
            <person name="Bailey B.A."/>
        </authorList>
    </citation>
    <scope>NUCLEOTIDE SEQUENCE [LARGE SCALE GENOMIC DNA]</scope>
    <source>
        <strain evidence="15">zdho120</strain>
    </source>
</reference>
<gene>
    <name evidence="14" type="ORF">PHMEG_00024697</name>
</gene>
<dbReference type="Gene3D" id="3.30.420.10">
    <property type="entry name" value="Ribonuclease H-like superfamily/Ribonuclease H"/>
    <property type="match status" value="1"/>
</dbReference>
<evidence type="ECO:0000256" key="8">
    <source>
        <dbReference type="ARBA" id="ARBA00022932"/>
    </source>
</evidence>
<dbReference type="GO" id="GO:0015074">
    <property type="term" value="P:DNA integration"/>
    <property type="evidence" value="ECO:0007669"/>
    <property type="project" value="UniProtKB-KW"/>
</dbReference>
<feature type="compositionally biased region" description="Low complexity" evidence="12">
    <location>
        <begin position="777"/>
        <end position="788"/>
    </location>
</feature>
<evidence type="ECO:0000256" key="5">
    <source>
        <dbReference type="ARBA" id="ARBA00022842"/>
    </source>
</evidence>
<dbReference type="PROSITE" id="PS50994">
    <property type="entry name" value="INTEGRASE"/>
    <property type="match status" value="1"/>
</dbReference>
<dbReference type="GO" id="GO:0006310">
    <property type="term" value="P:DNA recombination"/>
    <property type="evidence" value="ECO:0007669"/>
    <property type="project" value="UniProtKB-KW"/>
</dbReference>
<evidence type="ECO:0000256" key="3">
    <source>
        <dbReference type="ARBA" id="ARBA00022759"/>
    </source>
</evidence>
<dbReference type="InterPro" id="IPR001584">
    <property type="entry name" value="Integrase_cat-core"/>
</dbReference>
<dbReference type="GO" id="GO:0003676">
    <property type="term" value="F:nucleic acid binding"/>
    <property type="evidence" value="ECO:0007669"/>
    <property type="project" value="InterPro"/>
</dbReference>
<feature type="region of interest" description="Disordered" evidence="12">
    <location>
        <begin position="760"/>
        <end position="840"/>
    </location>
</feature>
<evidence type="ECO:0000313" key="14">
    <source>
        <dbReference type="EMBL" id="OWZ03552.1"/>
    </source>
</evidence>
<keyword evidence="8" id="KW-0808">Transferase</keyword>
<keyword evidence="1" id="KW-0540">Nuclease</keyword>
<dbReference type="Proteomes" id="UP000198211">
    <property type="component" value="Unassembled WGS sequence"/>
</dbReference>
<keyword evidence="5" id="KW-0460">Magnesium</keyword>
<dbReference type="GO" id="GO:0046872">
    <property type="term" value="F:metal ion binding"/>
    <property type="evidence" value="ECO:0007669"/>
    <property type="project" value="UniProtKB-KW"/>
</dbReference>
<evidence type="ECO:0000256" key="4">
    <source>
        <dbReference type="ARBA" id="ARBA00022801"/>
    </source>
</evidence>
<evidence type="ECO:0000256" key="2">
    <source>
        <dbReference type="ARBA" id="ARBA00022723"/>
    </source>
</evidence>
<feature type="coiled-coil region" evidence="11">
    <location>
        <begin position="35"/>
        <end position="62"/>
    </location>
</feature>
<dbReference type="SUPFAM" id="SSF53098">
    <property type="entry name" value="Ribonuclease H-like"/>
    <property type="match status" value="1"/>
</dbReference>